<keyword evidence="7 17" id="KW-1133">Transmembrane helix</keyword>
<dbReference type="InterPro" id="IPR017941">
    <property type="entry name" value="Rieske_2Fe-2S"/>
</dbReference>
<evidence type="ECO:0000256" key="17">
    <source>
        <dbReference type="SAM" id="Phobius"/>
    </source>
</evidence>
<reference evidence="19 20" key="1">
    <citation type="journal article" date="2007" name="Nature">
        <title>Evolution of genes and genomes on the Drosophila phylogeny.</title>
        <authorList>
            <consortium name="Drosophila 12 Genomes Consortium"/>
            <person name="Clark A.G."/>
            <person name="Eisen M.B."/>
            <person name="Smith D.R."/>
            <person name="Bergman C.M."/>
            <person name="Oliver B."/>
            <person name="Markow T.A."/>
            <person name="Kaufman T.C."/>
            <person name="Kellis M."/>
            <person name="Gelbart W."/>
            <person name="Iyer V.N."/>
            <person name="Pollard D.A."/>
            <person name="Sackton T.B."/>
            <person name="Larracuente A.M."/>
            <person name="Singh N.D."/>
            <person name="Abad J.P."/>
            <person name="Abt D.N."/>
            <person name="Adryan B."/>
            <person name="Aguade M."/>
            <person name="Akashi H."/>
            <person name="Anderson W.W."/>
            <person name="Aquadro C.F."/>
            <person name="Ardell D.H."/>
            <person name="Arguello R."/>
            <person name="Artieri C.G."/>
            <person name="Barbash D.A."/>
            <person name="Barker D."/>
            <person name="Barsanti P."/>
            <person name="Batterham P."/>
            <person name="Batzoglou S."/>
            <person name="Begun D."/>
            <person name="Bhutkar A."/>
            <person name="Blanco E."/>
            <person name="Bosak S.A."/>
            <person name="Bradley R.K."/>
            <person name="Brand A.D."/>
            <person name="Brent M.R."/>
            <person name="Brooks A.N."/>
            <person name="Brown R.H."/>
            <person name="Butlin R.K."/>
            <person name="Caggese C."/>
            <person name="Calvi B.R."/>
            <person name="Bernardo de Carvalho A."/>
            <person name="Caspi A."/>
            <person name="Castrezana S."/>
            <person name="Celniker S.E."/>
            <person name="Chang J.L."/>
            <person name="Chapple C."/>
            <person name="Chatterji S."/>
            <person name="Chinwalla A."/>
            <person name="Civetta A."/>
            <person name="Clifton S.W."/>
            <person name="Comeron J.M."/>
            <person name="Costello J.C."/>
            <person name="Coyne J.A."/>
            <person name="Daub J."/>
            <person name="David R.G."/>
            <person name="Delcher A.L."/>
            <person name="Delehaunty K."/>
            <person name="Do C.B."/>
            <person name="Ebling H."/>
            <person name="Edwards K."/>
            <person name="Eickbush T."/>
            <person name="Evans J.D."/>
            <person name="Filipski A."/>
            <person name="Findeiss S."/>
            <person name="Freyhult E."/>
            <person name="Fulton L."/>
            <person name="Fulton R."/>
            <person name="Garcia A.C."/>
            <person name="Gardiner A."/>
            <person name="Garfield D.A."/>
            <person name="Garvin B.E."/>
            <person name="Gibson G."/>
            <person name="Gilbert D."/>
            <person name="Gnerre S."/>
            <person name="Godfrey J."/>
            <person name="Good R."/>
            <person name="Gotea V."/>
            <person name="Gravely B."/>
            <person name="Greenberg A.J."/>
            <person name="Griffiths-Jones S."/>
            <person name="Gross S."/>
            <person name="Guigo R."/>
            <person name="Gustafson E.A."/>
            <person name="Haerty W."/>
            <person name="Hahn M.W."/>
            <person name="Halligan D.L."/>
            <person name="Halpern A.L."/>
            <person name="Halter G.M."/>
            <person name="Han M.V."/>
            <person name="Heger A."/>
            <person name="Hillier L."/>
            <person name="Hinrichs A.S."/>
            <person name="Holmes I."/>
            <person name="Hoskins R.A."/>
            <person name="Hubisz M.J."/>
            <person name="Hultmark D."/>
            <person name="Huntley M.A."/>
            <person name="Jaffe D.B."/>
            <person name="Jagadeeshan S."/>
            <person name="Jeck W.R."/>
            <person name="Johnson J."/>
            <person name="Jones C.D."/>
            <person name="Jordan W.C."/>
            <person name="Karpen G.H."/>
            <person name="Kataoka E."/>
            <person name="Keightley P.D."/>
            <person name="Kheradpour P."/>
            <person name="Kirkness E.F."/>
            <person name="Koerich L.B."/>
            <person name="Kristiansen K."/>
            <person name="Kudrna D."/>
            <person name="Kulathinal R.J."/>
            <person name="Kumar S."/>
            <person name="Kwok R."/>
            <person name="Lander E."/>
            <person name="Langley C.H."/>
            <person name="Lapoint R."/>
            <person name="Lazzaro B.P."/>
            <person name="Lee S.J."/>
            <person name="Levesque L."/>
            <person name="Li R."/>
            <person name="Lin C.F."/>
            <person name="Lin M.F."/>
            <person name="Lindblad-Toh K."/>
            <person name="Llopart A."/>
            <person name="Long M."/>
            <person name="Low L."/>
            <person name="Lozovsky E."/>
            <person name="Lu J."/>
            <person name="Luo M."/>
            <person name="Machado C.A."/>
            <person name="Makalowski W."/>
            <person name="Marzo M."/>
            <person name="Matsuda M."/>
            <person name="Matzkin L."/>
            <person name="McAllister B."/>
            <person name="McBride C.S."/>
            <person name="McKernan B."/>
            <person name="McKernan K."/>
            <person name="Mendez-Lago M."/>
            <person name="Minx P."/>
            <person name="Mollenhauer M.U."/>
            <person name="Montooth K."/>
            <person name="Mount S.M."/>
            <person name="Mu X."/>
            <person name="Myers E."/>
            <person name="Negre B."/>
            <person name="Newfeld S."/>
            <person name="Nielsen R."/>
            <person name="Noor M.A."/>
            <person name="O'Grady P."/>
            <person name="Pachter L."/>
            <person name="Papaceit M."/>
            <person name="Parisi M.J."/>
            <person name="Parisi M."/>
            <person name="Parts L."/>
            <person name="Pedersen J.S."/>
            <person name="Pesole G."/>
            <person name="Phillippy A.M."/>
            <person name="Ponting C.P."/>
            <person name="Pop M."/>
            <person name="Porcelli D."/>
            <person name="Powell J.R."/>
            <person name="Prohaska S."/>
            <person name="Pruitt K."/>
            <person name="Puig M."/>
            <person name="Quesneville H."/>
            <person name="Ram K.R."/>
            <person name="Rand D."/>
            <person name="Rasmussen M.D."/>
            <person name="Reed L.K."/>
            <person name="Reenan R."/>
            <person name="Reily A."/>
            <person name="Remington K.A."/>
            <person name="Rieger T.T."/>
            <person name="Ritchie M.G."/>
            <person name="Robin C."/>
            <person name="Rogers Y.H."/>
            <person name="Rohde C."/>
            <person name="Rozas J."/>
            <person name="Rubenfield M.J."/>
            <person name="Ruiz A."/>
            <person name="Russo S."/>
            <person name="Salzberg S.L."/>
            <person name="Sanchez-Gracia A."/>
            <person name="Saranga D.J."/>
            <person name="Sato H."/>
            <person name="Schaeffer S.W."/>
            <person name="Schatz M.C."/>
            <person name="Schlenke T."/>
            <person name="Schwartz R."/>
            <person name="Segarra C."/>
            <person name="Singh R.S."/>
            <person name="Sirot L."/>
            <person name="Sirota M."/>
            <person name="Sisneros N.B."/>
            <person name="Smith C.D."/>
            <person name="Smith T.F."/>
            <person name="Spieth J."/>
            <person name="Stage D.E."/>
            <person name="Stark A."/>
            <person name="Stephan W."/>
            <person name="Strausberg R.L."/>
            <person name="Strempel S."/>
            <person name="Sturgill D."/>
            <person name="Sutton G."/>
            <person name="Sutton G.G."/>
            <person name="Tao W."/>
            <person name="Teichmann S."/>
            <person name="Tobari Y.N."/>
            <person name="Tomimura Y."/>
            <person name="Tsolas J.M."/>
            <person name="Valente V.L."/>
            <person name="Venter E."/>
            <person name="Venter J.C."/>
            <person name="Vicario S."/>
            <person name="Vieira F.G."/>
            <person name="Vilella A.J."/>
            <person name="Villasante A."/>
            <person name="Walenz B."/>
            <person name="Wang J."/>
            <person name="Wasserman M."/>
            <person name="Watts T."/>
            <person name="Wilson D."/>
            <person name="Wilson R.K."/>
            <person name="Wing R.A."/>
            <person name="Wolfner M.F."/>
            <person name="Wong A."/>
            <person name="Wong G.K."/>
            <person name="Wu C.I."/>
            <person name="Wu G."/>
            <person name="Yamamoto D."/>
            <person name="Yang H.P."/>
            <person name="Yang S.P."/>
            <person name="Yorke J.A."/>
            <person name="Yoshida K."/>
            <person name="Zdobnov E."/>
            <person name="Zhang P."/>
            <person name="Zhang Y."/>
            <person name="Zimin A.V."/>
            <person name="Baldwin J."/>
            <person name="Abdouelleil A."/>
            <person name="Abdulkadir J."/>
            <person name="Abebe A."/>
            <person name="Abera B."/>
            <person name="Abreu J."/>
            <person name="Acer S.C."/>
            <person name="Aftuck L."/>
            <person name="Alexander A."/>
            <person name="An P."/>
            <person name="Anderson E."/>
            <person name="Anderson S."/>
            <person name="Arachi H."/>
            <person name="Azer M."/>
            <person name="Bachantsang P."/>
            <person name="Barry A."/>
            <person name="Bayul T."/>
            <person name="Berlin A."/>
            <person name="Bessette D."/>
            <person name="Bloom T."/>
            <person name="Blye J."/>
            <person name="Boguslavskiy L."/>
            <person name="Bonnet C."/>
            <person name="Boukhgalter B."/>
            <person name="Bourzgui I."/>
            <person name="Brown A."/>
            <person name="Cahill P."/>
            <person name="Channer S."/>
            <person name="Cheshatsang Y."/>
            <person name="Chuda L."/>
            <person name="Citroen M."/>
            <person name="Collymore A."/>
            <person name="Cooke P."/>
            <person name="Costello M."/>
            <person name="D'Aco K."/>
            <person name="Daza R."/>
            <person name="De Haan G."/>
            <person name="DeGray S."/>
            <person name="DeMaso C."/>
            <person name="Dhargay N."/>
            <person name="Dooley K."/>
            <person name="Dooley E."/>
            <person name="Doricent M."/>
            <person name="Dorje P."/>
            <person name="Dorjee K."/>
            <person name="Dupes A."/>
            <person name="Elong R."/>
            <person name="Falk J."/>
            <person name="Farina A."/>
            <person name="Faro S."/>
            <person name="Ferguson D."/>
            <person name="Fisher S."/>
            <person name="Foley C.D."/>
            <person name="Franke A."/>
            <person name="Friedrich D."/>
            <person name="Gadbois L."/>
            <person name="Gearin G."/>
            <person name="Gearin C.R."/>
            <person name="Giannoukos G."/>
            <person name="Goode T."/>
            <person name="Graham J."/>
            <person name="Grandbois E."/>
            <person name="Grewal S."/>
            <person name="Gyaltsen K."/>
            <person name="Hafez N."/>
            <person name="Hagos B."/>
            <person name="Hall J."/>
            <person name="Henson C."/>
            <person name="Hollinger A."/>
            <person name="Honan T."/>
            <person name="Huard M.D."/>
            <person name="Hughes L."/>
            <person name="Hurhula B."/>
            <person name="Husby M.E."/>
            <person name="Kamat A."/>
            <person name="Kanga B."/>
            <person name="Kashin S."/>
            <person name="Khazanovich D."/>
            <person name="Kisner P."/>
            <person name="Lance K."/>
            <person name="Lara M."/>
            <person name="Lee W."/>
            <person name="Lennon N."/>
            <person name="Letendre F."/>
            <person name="LeVine R."/>
            <person name="Lipovsky A."/>
            <person name="Liu X."/>
            <person name="Liu J."/>
            <person name="Liu S."/>
            <person name="Lokyitsang T."/>
            <person name="Lokyitsang Y."/>
            <person name="Lubonja R."/>
            <person name="Lui A."/>
            <person name="MacDonald P."/>
            <person name="Magnisalis V."/>
            <person name="Maru K."/>
            <person name="Matthews C."/>
            <person name="McCusker W."/>
            <person name="McDonough S."/>
            <person name="Mehta T."/>
            <person name="Meldrim J."/>
            <person name="Meneus L."/>
            <person name="Mihai O."/>
            <person name="Mihalev A."/>
            <person name="Mihova T."/>
            <person name="Mittelman R."/>
            <person name="Mlenga V."/>
            <person name="Montmayeur A."/>
            <person name="Mulrain L."/>
            <person name="Navidi A."/>
            <person name="Naylor J."/>
            <person name="Negash T."/>
            <person name="Nguyen T."/>
            <person name="Nguyen N."/>
            <person name="Nicol R."/>
            <person name="Norbu C."/>
            <person name="Norbu N."/>
            <person name="Novod N."/>
            <person name="O'Neill B."/>
            <person name="Osman S."/>
            <person name="Markiewicz E."/>
            <person name="Oyono O.L."/>
            <person name="Patti C."/>
            <person name="Phunkhang P."/>
            <person name="Pierre F."/>
            <person name="Priest M."/>
            <person name="Raghuraman S."/>
            <person name="Rege F."/>
            <person name="Reyes R."/>
            <person name="Rise C."/>
            <person name="Rogov P."/>
            <person name="Ross K."/>
            <person name="Ryan E."/>
            <person name="Settipalli S."/>
            <person name="Shea T."/>
            <person name="Sherpa N."/>
            <person name="Shi L."/>
            <person name="Shih D."/>
            <person name="Sparrow T."/>
            <person name="Spaulding J."/>
            <person name="Stalker J."/>
            <person name="Stange-Thomann N."/>
            <person name="Stavropoulos S."/>
            <person name="Stone C."/>
            <person name="Strader C."/>
            <person name="Tesfaye S."/>
            <person name="Thomson T."/>
            <person name="Thoulutsang Y."/>
            <person name="Thoulutsang D."/>
            <person name="Topham K."/>
            <person name="Topping I."/>
            <person name="Tsamla T."/>
            <person name="Vassiliev H."/>
            <person name="Vo A."/>
            <person name="Wangchuk T."/>
            <person name="Wangdi T."/>
            <person name="Weiand M."/>
            <person name="Wilkinson J."/>
            <person name="Wilson A."/>
            <person name="Yadav S."/>
            <person name="Young G."/>
            <person name="Yu Q."/>
            <person name="Zembek L."/>
            <person name="Zhong D."/>
            <person name="Zimmer A."/>
            <person name="Zwirko Z."/>
            <person name="Jaffe D.B."/>
            <person name="Alvarez P."/>
            <person name="Brockman W."/>
            <person name="Butler J."/>
            <person name="Chin C."/>
            <person name="Gnerre S."/>
            <person name="Grabherr M."/>
            <person name="Kleber M."/>
            <person name="Mauceli E."/>
            <person name="MacCallum I."/>
        </authorList>
    </citation>
    <scope>NUCLEOTIDE SEQUENCE [LARGE SCALE GENOMIC DNA]</scope>
    <source>
        <strain evidence="20">Tucson 14030-0811.24</strain>
    </source>
</reference>
<evidence type="ECO:0000259" key="18">
    <source>
        <dbReference type="PROSITE" id="PS51296"/>
    </source>
</evidence>
<dbReference type="EC" id="1.14.19.21" evidence="14"/>
<keyword evidence="4 17" id="KW-0812">Transmembrane</keyword>
<comment type="similarity">
    <text evidence="13">Belongs to the cholesterol 7-desaturase family.</text>
</comment>
<keyword evidence="11 17" id="KW-0472">Membrane</keyword>
<feature type="domain" description="Rieske" evidence="18">
    <location>
        <begin position="93"/>
        <end position="196"/>
    </location>
</feature>
<dbReference type="eggNOG" id="ENOG502QS20">
    <property type="taxonomic scope" value="Eukaryota"/>
</dbReference>
<evidence type="ECO:0000256" key="16">
    <source>
        <dbReference type="ARBA" id="ARBA00049548"/>
    </source>
</evidence>
<dbReference type="GO" id="GO:0005737">
    <property type="term" value="C:cytoplasm"/>
    <property type="evidence" value="ECO:0007669"/>
    <property type="project" value="TreeGrafter"/>
</dbReference>
<dbReference type="EMBL" id="CH964232">
    <property type="protein sequence ID" value="EDW81211.2"/>
    <property type="molecule type" value="Genomic_DNA"/>
</dbReference>
<dbReference type="Pfam" id="PF19298">
    <property type="entry name" value="KshA_C"/>
    <property type="match status" value="1"/>
</dbReference>
<keyword evidence="6" id="KW-0479">Metal-binding</keyword>
<comment type="cofactor">
    <cofactor evidence="1">
        <name>Fe cation</name>
        <dbReference type="ChEBI" id="CHEBI:24875"/>
    </cofactor>
</comment>
<keyword evidence="10" id="KW-0411">Iron-sulfur</keyword>
<dbReference type="GO" id="GO:0051537">
    <property type="term" value="F:2 iron, 2 sulfur cluster binding"/>
    <property type="evidence" value="ECO:0007669"/>
    <property type="project" value="UniProtKB-KW"/>
</dbReference>
<dbReference type="STRING" id="7260.B4NBP7"/>
<evidence type="ECO:0000256" key="4">
    <source>
        <dbReference type="ARBA" id="ARBA00022692"/>
    </source>
</evidence>
<proteinExistence type="inferred from homology"/>
<evidence type="ECO:0000256" key="15">
    <source>
        <dbReference type="ARBA" id="ARBA00047853"/>
    </source>
</evidence>
<dbReference type="PROSITE" id="PS51296">
    <property type="entry name" value="RIESKE"/>
    <property type="match status" value="1"/>
</dbReference>
<evidence type="ECO:0000313" key="20">
    <source>
        <dbReference type="Proteomes" id="UP000007798"/>
    </source>
</evidence>
<evidence type="ECO:0000256" key="1">
    <source>
        <dbReference type="ARBA" id="ARBA00001962"/>
    </source>
</evidence>
<gene>
    <name evidence="19" type="primary">Dwil\nvd</name>
    <name evidence="19" type="ORF">Dwil_GK11941</name>
</gene>
<sequence>MSNGYPEAPDKAVYKNAVVLTLFVVILTTILFYWMFYVPFNWTKHMNDVSYSEVLKSENLSSGAHKRDAINRLRKARKIGSKELPPPFPNGWYGILESSNLKPGGVKYVSCLGEHFVVYRTETNEVFILDAYCPHLGANLGIGGRVVGDSIECPFHQWRFGGTDGKCKHIPYSTSVPQGSKVRKWTSQEFNDFIFVWYHADTTEKPWDLVASVNKMNNDFVFHGRNEFYVNCHIQEIPENGADLAHFGAIHNESIFAGSLTPKTSMLSRFGYHLWAASWSSSKGPDKHIAEVTLSHKLEIFKNLYCFQMDVSGKQIGPSYVNLALYSPTLGHFRILQTITPVEPLMQKVVHRFYGPRWMGPLMKIFIFGESVMFERDMNMWNHKVYRKNPLLVKEDMSLKQFRLWFAQFYENSKSYPEVTNVGW</sequence>
<dbReference type="GO" id="GO:0046872">
    <property type="term" value="F:metal ion binding"/>
    <property type="evidence" value="ECO:0007669"/>
    <property type="project" value="UniProtKB-KW"/>
</dbReference>
<dbReference type="InParanoid" id="B4NBP7"/>
<dbReference type="HOGENOM" id="CLU_919115_0_0_1"/>
<dbReference type="PANTHER" id="PTHR21266">
    <property type="entry name" value="IRON-SULFUR DOMAIN CONTAINING PROTEIN"/>
    <property type="match status" value="1"/>
</dbReference>
<keyword evidence="5" id="KW-0001">2Fe-2S</keyword>
<evidence type="ECO:0000256" key="14">
    <source>
        <dbReference type="ARBA" id="ARBA00026095"/>
    </source>
</evidence>
<dbReference type="PANTHER" id="PTHR21266:SF32">
    <property type="entry name" value="CHOLESTEROL 7-DESATURASE NVD"/>
    <property type="match status" value="1"/>
</dbReference>
<dbReference type="GO" id="GO:0008203">
    <property type="term" value="P:cholesterol metabolic process"/>
    <property type="evidence" value="ECO:0007669"/>
    <property type="project" value="InterPro"/>
</dbReference>
<keyword evidence="9" id="KW-0408">Iron</keyword>
<dbReference type="SMR" id="B4NBP7"/>
<comment type="catalytic activity">
    <reaction evidence="16">
        <text>cholesterol + NADPH + O2 + H(+) = 7-dehydrocholesterol + NADP(+) + 2 H2O</text>
        <dbReference type="Rhea" id="RHEA:45024"/>
        <dbReference type="ChEBI" id="CHEBI:15377"/>
        <dbReference type="ChEBI" id="CHEBI:15378"/>
        <dbReference type="ChEBI" id="CHEBI:15379"/>
        <dbReference type="ChEBI" id="CHEBI:16113"/>
        <dbReference type="ChEBI" id="CHEBI:17759"/>
        <dbReference type="ChEBI" id="CHEBI:57783"/>
        <dbReference type="ChEBI" id="CHEBI:58349"/>
        <dbReference type="EC" id="1.14.19.21"/>
    </reaction>
    <physiologicalReaction direction="left-to-right" evidence="16">
        <dbReference type="Rhea" id="RHEA:45025"/>
    </physiologicalReaction>
</comment>
<evidence type="ECO:0000256" key="8">
    <source>
        <dbReference type="ARBA" id="ARBA00023002"/>
    </source>
</evidence>
<comment type="pathway">
    <text evidence="12">Steroid hormone biosynthesis; dafachronic acid biosynthesis.</text>
</comment>
<comment type="catalytic activity">
    <reaction evidence="15">
        <text>cholesterol + NADH + O2 + H(+) = 7-dehydrocholesterol + NAD(+) + 2 H2O</text>
        <dbReference type="Rhea" id="RHEA:51644"/>
        <dbReference type="ChEBI" id="CHEBI:15377"/>
        <dbReference type="ChEBI" id="CHEBI:15378"/>
        <dbReference type="ChEBI" id="CHEBI:15379"/>
        <dbReference type="ChEBI" id="CHEBI:16113"/>
        <dbReference type="ChEBI" id="CHEBI:17759"/>
        <dbReference type="ChEBI" id="CHEBI:57540"/>
        <dbReference type="ChEBI" id="CHEBI:57945"/>
        <dbReference type="EC" id="1.14.19.21"/>
    </reaction>
    <physiologicalReaction direction="left-to-right" evidence="15">
        <dbReference type="Rhea" id="RHEA:51645"/>
    </physiologicalReaction>
</comment>
<dbReference type="InterPro" id="IPR036922">
    <property type="entry name" value="Rieske_2Fe-2S_sf"/>
</dbReference>
<comment type="subcellular location">
    <subcellularLocation>
        <location evidence="2">Membrane</location>
    </subcellularLocation>
</comment>
<dbReference type="GO" id="GO:0170056">
    <property type="term" value="F:cholesterol 7-desaturase [NAD(P)H] activity"/>
    <property type="evidence" value="ECO:0007669"/>
    <property type="project" value="UniProtKB-EC"/>
</dbReference>
<accession>B4NBP7</accession>
<evidence type="ECO:0000256" key="12">
    <source>
        <dbReference type="ARBA" id="ARBA00025712"/>
    </source>
</evidence>
<dbReference type="Proteomes" id="UP000007798">
    <property type="component" value="Unassembled WGS sequence"/>
</dbReference>
<evidence type="ECO:0000256" key="7">
    <source>
        <dbReference type="ARBA" id="ARBA00022989"/>
    </source>
</evidence>
<evidence type="ECO:0000256" key="11">
    <source>
        <dbReference type="ARBA" id="ARBA00023136"/>
    </source>
</evidence>
<dbReference type="InterPro" id="IPR050584">
    <property type="entry name" value="Cholesterol_7-desaturase"/>
</dbReference>
<dbReference type="OrthoDB" id="426882at2759"/>
<dbReference type="SUPFAM" id="SSF55961">
    <property type="entry name" value="Bet v1-like"/>
    <property type="match status" value="1"/>
</dbReference>
<evidence type="ECO:0000256" key="2">
    <source>
        <dbReference type="ARBA" id="ARBA00004370"/>
    </source>
</evidence>
<dbReference type="Pfam" id="PF00355">
    <property type="entry name" value="Rieske"/>
    <property type="match status" value="1"/>
</dbReference>
<organism evidence="19 20">
    <name type="scientific">Drosophila willistoni</name>
    <name type="common">Fruit fly</name>
    <dbReference type="NCBI Taxonomy" id="7260"/>
    <lineage>
        <taxon>Eukaryota</taxon>
        <taxon>Metazoa</taxon>
        <taxon>Ecdysozoa</taxon>
        <taxon>Arthropoda</taxon>
        <taxon>Hexapoda</taxon>
        <taxon>Insecta</taxon>
        <taxon>Pterygota</taxon>
        <taxon>Neoptera</taxon>
        <taxon>Endopterygota</taxon>
        <taxon>Diptera</taxon>
        <taxon>Brachycera</taxon>
        <taxon>Muscomorpha</taxon>
        <taxon>Ephydroidea</taxon>
        <taxon>Drosophilidae</taxon>
        <taxon>Drosophila</taxon>
        <taxon>Sophophora</taxon>
    </lineage>
</organism>
<dbReference type="InterPro" id="IPR045605">
    <property type="entry name" value="KshA-like_C"/>
</dbReference>
<protein>
    <recommendedName>
        <fullName evidence="14">cholesterol 7-desaturase</fullName>
        <ecNumber evidence="14">1.14.19.21</ecNumber>
    </recommendedName>
</protein>
<dbReference type="AlphaFoldDB" id="B4NBP7"/>
<evidence type="ECO:0000256" key="5">
    <source>
        <dbReference type="ARBA" id="ARBA00022714"/>
    </source>
</evidence>
<evidence type="ECO:0000256" key="10">
    <source>
        <dbReference type="ARBA" id="ARBA00023014"/>
    </source>
</evidence>
<dbReference type="SUPFAM" id="SSF50022">
    <property type="entry name" value="ISP domain"/>
    <property type="match status" value="1"/>
</dbReference>
<evidence type="ECO:0000256" key="3">
    <source>
        <dbReference type="ARBA" id="ARBA00004972"/>
    </source>
</evidence>
<evidence type="ECO:0000256" key="6">
    <source>
        <dbReference type="ARBA" id="ARBA00022723"/>
    </source>
</evidence>
<feature type="transmembrane region" description="Helical" evidence="17">
    <location>
        <begin position="12"/>
        <end position="36"/>
    </location>
</feature>
<keyword evidence="8" id="KW-0560">Oxidoreductase</keyword>
<dbReference type="UniPathway" id="UPA01020"/>
<dbReference type="FunCoup" id="B4NBP7">
    <property type="interactions" value="27"/>
</dbReference>
<dbReference type="Gene3D" id="3.90.380.10">
    <property type="entry name" value="Naphthalene 1,2-dioxygenase Alpha Subunit, Chain A, domain 1"/>
    <property type="match status" value="1"/>
</dbReference>
<evidence type="ECO:0000313" key="19">
    <source>
        <dbReference type="EMBL" id="EDW81211.2"/>
    </source>
</evidence>
<comment type="pathway">
    <text evidence="3">Hormone biosynthesis.</text>
</comment>
<dbReference type="GO" id="GO:0016020">
    <property type="term" value="C:membrane"/>
    <property type="evidence" value="ECO:0007669"/>
    <property type="project" value="UniProtKB-SubCell"/>
</dbReference>
<evidence type="ECO:0000256" key="13">
    <source>
        <dbReference type="ARBA" id="ARBA00025729"/>
    </source>
</evidence>
<dbReference type="Gene3D" id="2.102.10.10">
    <property type="entry name" value="Rieske [2Fe-2S] iron-sulphur domain"/>
    <property type="match status" value="1"/>
</dbReference>
<dbReference type="CDD" id="cd03469">
    <property type="entry name" value="Rieske_RO_Alpha_N"/>
    <property type="match status" value="1"/>
</dbReference>
<keyword evidence="20" id="KW-1185">Reference proteome</keyword>
<evidence type="ECO:0000256" key="9">
    <source>
        <dbReference type="ARBA" id="ARBA00023004"/>
    </source>
</evidence>
<name>B4NBP7_DROWI</name>